<accession>A0A7J9L050</accession>
<gene>
    <name evidence="1" type="ORF">Goshw_000602</name>
</gene>
<reference evidence="1 2" key="1">
    <citation type="journal article" date="2019" name="Genome Biol. Evol.">
        <title>Insights into the evolution of the New World diploid cottons (Gossypium, subgenus Houzingenia) based on genome sequencing.</title>
        <authorList>
            <person name="Grover C.E."/>
            <person name="Arick M.A. 2nd"/>
            <person name="Thrash A."/>
            <person name="Conover J.L."/>
            <person name="Sanders W.S."/>
            <person name="Peterson D.G."/>
            <person name="Frelichowski J.E."/>
            <person name="Scheffler J.A."/>
            <person name="Scheffler B.E."/>
            <person name="Wendel J.F."/>
        </authorList>
    </citation>
    <scope>NUCLEOTIDE SEQUENCE [LARGE SCALE GENOMIC DNA]</scope>
    <source>
        <strain evidence="1">1</strain>
        <tissue evidence="1">Leaf</tissue>
    </source>
</reference>
<evidence type="ECO:0000313" key="2">
    <source>
        <dbReference type="Proteomes" id="UP000593576"/>
    </source>
</evidence>
<protein>
    <submittedName>
        <fullName evidence="1">Uncharacterized protein</fullName>
    </submittedName>
</protein>
<organism evidence="1 2">
    <name type="scientific">Gossypium schwendimanii</name>
    <name type="common">Cotton</name>
    <dbReference type="NCBI Taxonomy" id="34291"/>
    <lineage>
        <taxon>Eukaryota</taxon>
        <taxon>Viridiplantae</taxon>
        <taxon>Streptophyta</taxon>
        <taxon>Embryophyta</taxon>
        <taxon>Tracheophyta</taxon>
        <taxon>Spermatophyta</taxon>
        <taxon>Magnoliopsida</taxon>
        <taxon>eudicotyledons</taxon>
        <taxon>Gunneridae</taxon>
        <taxon>Pentapetalae</taxon>
        <taxon>rosids</taxon>
        <taxon>malvids</taxon>
        <taxon>Malvales</taxon>
        <taxon>Malvaceae</taxon>
        <taxon>Malvoideae</taxon>
        <taxon>Gossypium</taxon>
    </lineage>
</organism>
<keyword evidence="2" id="KW-1185">Reference proteome</keyword>
<name>A0A7J9L050_GOSSC</name>
<sequence length="20" mass="2452">MWRMYYHSKGHAVTTRITRG</sequence>
<dbReference type="EMBL" id="JABFAF010000004">
    <property type="protein sequence ID" value="MBA0852057.1"/>
    <property type="molecule type" value="Genomic_DNA"/>
</dbReference>
<dbReference type="AlphaFoldDB" id="A0A7J9L050"/>
<comment type="caution">
    <text evidence="1">The sequence shown here is derived from an EMBL/GenBank/DDBJ whole genome shotgun (WGS) entry which is preliminary data.</text>
</comment>
<evidence type="ECO:0000313" key="1">
    <source>
        <dbReference type="EMBL" id="MBA0852057.1"/>
    </source>
</evidence>
<dbReference type="Proteomes" id="UP000593576">
    <property type="component" value="Unassembled WGS sequence"/>
</dbReference>
<feature type="non-terminal residue" evidence="1">
    <location>
        <position position="20"/>
    </location>
</feature>
<proteinExistence type="predicted"/>